<dbReference type="Proteomes" id="UP000242146">
    <property type="component" value="Unassembled WGS sequence"/>
</dbReference>
<proteinExistence type="predicted"/>
<feature type="region of interest" description="Disordered" evidence="1">
    <location>
        <begin position="1"/>
        <end position="34"/>
    </location>
</feature>
<protein>
    <submittedName>
        <fullName evidence="2">Uncharacterized protein</fullName>
    </submittedName>
</protein>
<reference evidence="2 3" key="1">
    <citation type="submission" date="2016-07" db="EMBL/GenBank/DDBJ databases">
        <title>Pervasive Adenine N6-methylation of Active Genes in Fungi.</title>
        <authorList>
            <consortium name="DOE Joint Genome Institute"/>
            <person name="Mondo S.J."/>
            <person name="Dannebaum R.O."/>
            <person name="Kuo R.C."/>
            <person name="Labutti K."/>
            <person name="Haridas S."/>
            <person name="Kuo A."/>
            <person name="Salamov A."/>
            <person name="Ahrendt S.R."/>
            <person name="Lipzen A."/>
            <person name="Sullivan W."/>
            <person name="Andreopoulos W.B."/>
            <person name="Clum A."/>
            <person name="Lindquist E."/>
            <person name="Daum C."/>
            <person name="Ramamoorthy G.K."/>
            <person name="Gryganskyi A."/>
            <person name="Culley D."/>
            <person name="Magnuson J.K."/>
            <person name="James T.Y."/>
            <person name="O'Malley M.A."/>
            <person name="Stajich J.E."/>
            <person name="Spatafora J.W."/>
            <person name="Visel A."/>
            <person name="Grigoriev I.V."/>
        </authorList>
    </citation>
    <scope>NUCLEOTIDE SEQUENCE [LARGE SCALE GENOMIC DNA]</scope>
    <source>
        <strain evidence="2 3">NRRL 3301</strain>
    </source>
</reference>
<comment type="caution">
    <text evidence="2">The sequence shown here is derived from an EMBL/GenBank/DDBJ whole genome shotgun (WGS) entry which is preliminary data.</text>
</comment>
<feature type="region of interest" description="Disordered" evidence="1">
    <location>
        <begin position="232"/>
        <end position="267"/>
    </location>
</feature>
<feature type="compositionally biased region" description="Low complexity" evidence="1">
    <location>
        <begin position="9"/>
        <end position="21"/>
    </location>
</feature>
<name>A0A1X2GJE8_9FUNG</name>
<keyword evidence="3" id="KW-1185">Reference proteome</keyword>
<dbReference type="EMBL" id="MCGT01000012">
    <property type="protein sequence ID" value="ORX55135.1"/>
    <property type="molecule type" value="Genomic_DNA"/>
</dbReference>
<evidence type="ECO:0000313" key="3">
    <source>
        <dbReference type="Proteomes" id="UP000242146"/>
    </source>
</evidence>
<gene>
    <name evidence="2" type="ORF">DM01DRAFT_1373748</name>
</gene>
<accession>A0A1X2GJE8</accession>
<evidence type="ECO:0000256" key="1">
    <source>
        <dbReference type="SAM" id="MobiDB-lite"/>
    </source>
</evidence>
<evidence type="ECO:0000313" key="2">
    <source>
        <dbReference type="EMBL" id="ORX55135.1"/>
    </source>
</evidence>
<dbReference type="AlphaFoldDB" id="A0A1X2GJE8"/>
<sequence length="659" mass="69057">MPAYDDRAAASAIASASRASPASPPPPPYASPSTFFSAPYSGYVPAEENYQKTHSGCVPADEENQKTQKKSPNSGYVPADENQENTQKKYENAVENPKKITYAPYATSSVSSVPVSVSSAPAPTTRPGYAHLPPSPLSPVGSPLLGPVPQALSAAFRPLPPSSKPAARFRALAPSSLPEDSLLRNLLVRRLKLRAANKRRSDGDDSARFANRRGPKHACNFAVLSRPVAPASPAPARVGNKRRGVWDDNTRFSGRRGPKSVSSGASGPSTMVGAIWPNQFLGLGPTLPYLPGVVLFPGPCLLARGPAYVRSGHFGTYWPPIKFVGLKGASTCAQTSKNGIWGKLVRRHAPVVGAPKPQMKGKAPPSCFRPRTIKTVAQTFAKGAEKLLTGCSVVGWRNNRALATNALFWGIFYLLSGAEVDWCSPRRPHESSTVLGKRSREATVRKELPERMNKRARAVHPASCFGCLVSGVGAGRVPGTPVRFVSSVAGGPLAAGAPVDVFAGALGAAGAAAPATSLCGRRDGGRRVEGHRRRWAKPMPNFVVTFGPIVSVPGGRTVLLGFPPYHIVPGRFVAIAPGVVWYLRPRHSNAVASNMSMGAAVVGVGAGHVGSLRGAAGAAAPAQGLSRCRAGGRRGRRAKPLPNFTANLGPMFGAPGGPT</sequence>
<feature type="region of interest" description="Disordered" evidence="1">
    <location>
        <begin position="47"/>
        <end position="90"/>
    </location>
</feature>
<organism evidence="2 3">
    <name type="scientific">Hesseltinella vesiculosa</name>
    <dbReference type="NCBI Taxonomy" id="101127"/>
    <lineage>
        <taxon>Eukaryota</taxon>
        <taxon>Fungi</taxon>
        <taxon>Fungi incertae sedis</taxon>
        <taxon>Mucoromycota</taxon>
        <taxon>Mucoromycotina</taxon>
        <taxon>Mucoromycetes</taxon>
        <taxon>Mucorales</taxon>
        <taxon>Cunninghamellaceae</taxon>
        <taxon>Hesseltinella</taxon>
    </lineage>
</organism>